<feature type="signal peptide" evidence="2">
    <location>
        <begin position="1"/>
        <end position="24"/>
    </location>
</feature>
<keyword evidence="1" id="KW-0472">Membrane</keyword>
<comment type="caution">
    <text evidence="3">The sequence shown here is derived from an EMBL/GenBank/DDBJ whole genome shotgun (WGS) entry which is preliminary data.</text>
</comment>
<feature type="transmembrane region" description="Helical" evidence="1">
    <location>
        <begin position="158"/>
        <end position="177"/>
    </location>
</feature>
<accession>A0A7J6YHQ7</accession>
<evidence type="ECO:0000313" key="3">
    <source>
        <dbReference type="EMBL" id="KAF5225926.1"/>
    </source>
</evidence>
<dbReference type="AlphaFoldDB" id="A0A7J6YHQ7"/>
<dbReference type="Proteomes" id="UP000583944">
    <property type="component" value="Unassembled WGS sequence"/>
</dbReference>
<sequence length="374" mass="41069">MCILIICFVLVCVLCALWPNDVECVTGRPVPLRSVPLPVLDPRAGRGGGASGSPLRCAAGALLLGARGEYVRVWAGPPRKDVCRFVFAIILFFFSCAIGGWMGFSVFFLWACEMNVCVDSWLPKSIYVLIIRIYISLRLFSILCILGSSRRRGIRELMAARNVFNIFYFCFFARPLIRSLRRGNANGSRPLLVDDAAFPLFLPCVFLRSRVRRVGAARWCAGRVTVARQWQVPRWERPRAGECGAESADWRDLHGCCAGGRATDGGWTRGWGRACGGSLRCAGRCQPRCGETAVAEHGVARRECILLCDGWGEDVPHPEDTSFSLPGFQHCGTACTCRGGGVAILVCEGPRVEAGPALPPGSSWRRRPSVQRQE</sequence>
<dbReference type="EMBL" id="JABDHM010000004">
    <property type="protein sequence ID" value="KAF5225926.1"/>
    <property type="molecule type" value="Genomic_DNA"/>
</dbReference>
<keyword evidence="1" id="KW-0812">Transmembrane</keyword>
<evidence type="ECO:0000313" key="4">
    <source>
        <dbReference type="EMBL" id="KAF5226058.1"/>
    </source>
</evidence>
<protein>
    <submittedName>
        <fullName evidence="3">Uncharacterized protein</fullName>
    </submittedName>
</protein>
<reference evidence="3 5" key="1">
    <citation type="journal article" date="2019" name="Genome Biol. Evol.">
        <title>Nanopore Sequencing Significantly Improves Genome Assembly of the Protozoan Parasite Trypanosoma cruzi.</title>
        <authorList>
            <person name="Diaz-Viraque F."/>
            <person name="Pita S."/>
            <person name="Greif G."/>
            <person name="de Souza R.C.M."/>
            <person name="Iraola G."/>
            <person name="Robello C."/>
        </authorList>
    </citation>
    <scope>NUCLEOTIDE SEQUENCE [LARGE SCALE GENOMIC DNA]</scope>
    <source>
        <strain evidence="3 5">Berenice</strain>
    </source>
</reference>
<name>A0A7J6YHQ7_TRYCR</name>
<evidence type="ECO:0000256" key="1">
    <source>
        <dbReference type="SAM" id="Phobius"/>
    </source>
</evidence>
<proteinExistence type="predicted"/>
<dbReference type="VEuPathDB" id="TriTrypDB:ECC02_000992"/>
<evidence type="ECO:0000313" key="5">
    <source>
        <dbReference type="Proteomes" id="UP000583944"/>
    </source>
</evidence>
<organism evidence="3 5">
    <name type="scientific">Trypanosoma cruzi</name>
    <dbReference type="NCBI Taxonomy" id="5693"/>
    <lineage>
        <taxon>Eukaryota</taxon>
        <taxon>Discoba</taxon>
        <taxon>Euglenozoa</taxon>
        <taxon>Kinetoplastea</taxon>
        <taxon>Metakinetoplastina</taxon>
        <taxon>Trypanosomatida</taxon>
        <taxon>Trypanosomatidae</taxon>
        <taxon>Trypanosoma</taxon>
        <taxon>Schizotrypanum</taxon>
    </lineage>
</organism>
<feature type="transmembrane region" description="Helical" evidence="1">
    <location>
        <begin position="85"/>
        <end position="111"/>
    </location>
</feature>
<feature type="chain" id="PRO_5036400810" evidence="2">
    <location>
        <begin position="25"/>
        <end position="374"/>
    </location>
</feature>
<gene>
    <name evidence="3" type="ORF">ECC02_000855</name>
    <name evidence="4" type="ORF">ECC02_000992</name>
</gene>
<feature type="transmembrane region" description="Helical" evidence="1">
    <location>
        <begin position="126"/>
        <end position="146"/>
    </location>
</feature>
<keyword evidence="2" id="KW-0732">Signal</keyword>
<dbReference type="VEuPathDB" id="TriTrypDB:ECC02_000855"/>
<reference evidence="3" key="2">
    <citation type="submission" date="2020-04" db="EMBL/GenBank/DDBJ databases">
        <authorList>
            <person name="Diaz Viraque F."/>
        </authorList>
    </citation>
    <scope>NUCLEOTIDE SEQUENCE</scope>
    <source>
        <strain evidence="3">Berenice</strain>
    </source>
</reference>
<dbReference type="EMBL" id="JABDHM010000004">
    <property type="protein sequence ID" value="KAF5226058.1"/>
    <property type="molecule type" value="Genomic_DNA"/>
</dbReference>
<evidence type="ECO:0000256" key="2">
    <source>
        <dbReference type="SAM" id="SignalP"/>
    </source>
</evidence>
<keyword evidence="1" id="KW-1133">Transmembrane helix</keyword>